<evidence type="ECO:0000313" key="6">
    <source>
        <dbReference type="EMBL" id="ACU94386.1"/>
    </source>
</evidence>
<dbReference type="UniPathway" id="UPA00629">
    <property type="reaction ID" value="UER00684"/>
</dbReference>
<keyword evidence="6" id="KW-0413">Isomerase</keyword>
<reference evidence="6 7" key="1">
    <citation type="journal article" date="2009" name="Stand. Genomic Sci.">
        <title>Complete genome sequence of Cryptobacterium curtum type strain (12-3).</title>
        <authorList>
            <person name="Mavrommatis K."/>
            <person name="Pukall R."/>
            <person name="Rohde C."/>
            <person name="Chen F."/>
            <person name="Sims D."/>
            <person name="Brettin T."/>
            <person name="Kuske C."/>
            <person name="Detter J.C."/>
            <person name="Han C."/>
            <person name="Lapidus A."/>
            <person name="Copeland A."/>
            <person name="Glavina Del Rio T."/>
            <person name="Nolan M."/>
            <person name="Lucas S."/>
            <person name="Tice H."/>
            <person name="Cheng J.F."/>
            <person name="Bruce D."/>
            <person name="Goodwin L."/>
            <person name="Pitluck S."/>
            <person name="Ovchinnikova G."/>
            <person name="Pati A."/>
            <person name="Ivanova N."/>
            <person name="Chen A."/>
            <person name="Palaniappan K."/>
            <person name="Chain P."/>
            <person name="D'haeseleer P."/>
            <person name="Goker M."/>
            <person name="Bristow J."/>
            <person name="Eisen J.A."/>
            <person name="Markowitz V."/>
            <person name="Hugenholtz P."/>
            <person name="Rohde M."/>
            <person name="Klenk H.P."/>
            <person name="Kyrpides N.C."/>
        </authorList>
    </citation>
    <scope>NUCLEOTIDE SEQUENCE [LARGE SCALE GENOMIC DNA]</scope>
    <source>
        <strain evidence="7">ATCC 700683 / DSM 15641 / 12-3</strain>
    </source>
</reference>
<keyword evidence="2 4" id="KW-0378">Hydrolase</keyword>
<feature type="active site" description="Proton acceptor; for ring-opening step" evidence="4">
    <location>
        <position position="138"/>
    </location>
</feature>
<comment type="function">
    <text evidence="4">Catalyzes the reversible isomerization-deamination of glucosamine 6-phosphate (GlcN6P) to form fructose 6-phosphate (Fru6P) and ammonium ion.</text>
</comment>
<dbReference type="PROSITE" id="PS01161">
    <property type="entry name" value="GLC_GALNAC_ISOMERASE"/>
    <property type="match status" value="1"/>
</dbReference>
<dbReference type="STRING" id="469378.Ccur_06760"/>
<dbReference type="Proteomes" id="UP000000954">
    <property type="component" value="Chromosome"/>
</dbReference>
<dbReference type="HAMAP" id="MF_01241">
    <property type="entry name" value="GlcN6P_deamin"/>
    <property type="match status" value="1"/>
</dbReference>
<dbReference type="InterPro" id="IPR037171">
    <property type="entry name" value="NagB/RpiA_transferase-like"/>
</dbReference>
<dbReference type="GO" id="GO:0005737">
    <property type="term" value="C:cytoplasm"/>
    <property type="evidence" value="ECO:0007669"/>
    <property type="project" value="TreeGrafter"/>
</dbReference>
<dbReference type="EMBL" id="CP001682">
    <property type="protein sequence ID" value="ACU94386.1"/>
    <property type="molecule type" value="Genomic_DNA"/>
</dbReference>
<feature type="active site" description="For ring-opening step" evidence="4">
    <location>
        <position position="143"/>
    </location>
</feature>
<organism evidence="6 7">
    <name type="scientific">Cryptobacterium curtum (strain ATCC 700683 / DSM 15641 / CCUG 43107 / 12-3)</name>
    <dbReference type="NCBI Taxonomy" id="469378"/>
    <lineage>
        <taxon>Bacteria</taxon>
        <taxon>Bacillati</taxon>
        <taxon>Actinomycetota</taxon>
        <taxon>Coriobacteriia</taxon>
        <taxon>Eggerthellales</taxon>
        <taxon>Eggerthellaceae</taxon>
        <taxon>Cryptobacterium</taxon>
    </lineage>
</organism>
<dbReference type="NCBIfam" id="TIGR00502">
    <property type="entry name" value="nagB"/>
    <property type="match status" value="1"/>
</dbReference>
<dbReference type="HOGENOM" id="CLU_049611_1_1_11"/>
<comment type="catalytic activity">
    <reaction evidence="1 4">
        <text>alpha-D-glucosamine 6-phosphate + H2O = beta-D-fructose 6-phosphate + NH4(+)</text>
        <dbReference type="Rhea" id="RHEA:12172"/>
        <dbReference type="ChEBI" id="CHEBI:15377"/>
        <dbReference type="ChEBI" id="CHEBI:28938"/>
        <dbReference type="ChEBI" id="CHEBI:57634"/>
        <dbReference type="ChEBI" id="CHEBI:75989"/>
        <dbReference type="EC" id="3.5.99.6"/>
    </reaction>
</comment>
<keyword evidence="3 4" id="KW-0119">Carbohydrate metabolism</keyword>
<evidence type="ECO:0000313" key="7">
    <source>
        <dbReference type="Proteomes" id="UP000000954"/>
    </source>
</evidence>
<dbReference type="OrthoDB" id="9791139at2"/>
<dbReference type="CDD" id="cd01399">
    <property type="entry name" value="GlcN6P_deaminase"/>
    <property type="match status" value="1"/>
</dbReference>
<dbReference type="InterPro" id="IPR006148">
    <property type="entry name" value="Glc/Gal-6P_isomerase"/>
</dbReference>
<comment type="caution">
    <text evidence="4">Lacks conserved residue(s) required for the propagation of feature annotation.</text>
</comment>
<dbReference type="GO" id="GO:0019262">
    <property type="term" value="P:N-acetylneuraminate catabolic process"/>
    <property type="evidence" value="ECO:0007669"/>
    <property type="project" value="UniProtKB-UniRule"/>
</dbReference>
<feature type="active site" description="For ring-opening step" evidence="4">
    <location>
        <position position="136"/>
    </location>
</feature>
<protein>
    <recommendedName>
        <fullName evidence="4">Glucosamine-6-phosphate deaminase</fullName>
        <ecNumber evidence="4">3.5.99.6</ecNumber>
    </recommendedName>
    <alternativeName>
        <fullName evidence="4">GlcN6P deaminase</fullName>
        <shortName evidence="4">GNPDA</shortName>
    </alternativeName>
    <alternativeName>
        <fullName evidence="4">Glucosamine-6-phosphate isomerase</fullName>
    </alternativeName>
</protein>
<dbReference type="InterPro" id="IPR004547">
    <property type="entry name" value="Glucosamine6P_isomerase"/>
</dbReference>
<dbReference type="GO" id="GO:0005975">
    <property type="term" value="P:carbohydrate metabolic process"/>
    <property type="evidence" value="ECO:0007669"/>
    <property type="project" value="InterPro"/>
</dbReference>
<accession>C7MN96</accession>
<dbReference type="GO" id="GO:0004342">
    <property type="term" value="F:glucosamine-6-phosphate deaminase activity"/>
    <property type="evidence" value="ECO:0007669"/>
    <property type="project" value="UniProtKB-UniRule"/>
</dbReference>
<feature type="active site" description="Proton acceptor; for enolization step" evidence="4">
    <location>
        <position position="67"/>
    </location>
</feature>
<dbReference type="eggNOG" id="COG0363">
    <property type="taxonomic scope" value="Bacteria"/>
</dbReference>
<dbReference type="EC" id="3.5.99.6" evidence="4"/>
<dbReference type="RefSeq" id="WP_012803074.1">
    <property type="nucleotide sequence ID" value="NC_013170.1"/>
</dbReference>
<dbReference type="GO" id="GO:0016853">
    <property type="term" value="F:isomerase activity"/>
    <property type="evidence" value="ECO:0007669"/>
    <property type="project" value="UniProtKB-KW"/>
</dbReference>
<keyword evidence="7" id="KW-1185">Reference proteome</keyword>
<evidence type="ECO:0000256" key="3">
    <source>
        <dbReference type="ARBA" id="ARBA00023277"/>
    </source>
</evidence>
<evidence type="ECO:0000256" key="2">
    <source>
        <dbReference type="ARBA" id="ARBA00022801"/>
    </source>
</evidence>
<dbReference type="GO" id="GO:0006043">
    <property type="term" value="P:glucosamine catabolic process"/>
    <property type="evidence" value="ECO:0007669"/>
    <property type="project" value="TreeGrafter"/>
</dbReference>
<evidence type="ECO:0000256" key="1">
    <source>
        <dbReference type="ARBA" id="ARBA00000644"/>
    </source>
</evidence>
<dbReference type="AlphaFoldDB" id="C7MN96"/>
<name>C7MN96_CRYCD</name>
<proteinExistence type="inferred from homology"/>
<comment type="similarity">
    <text evidence="4">Belongs to the glucosamine/galactosamine-6-phosphate isomerase family. NagB subfamily.</text>
</comment>
<dbReference type="PANTHER" id="PTHR11280">
    <property type="entry name" value="GLUCOSAMINE-6-PHOSPHATE ISOMERASE"/>
    <property type="match status" value="1"/>
</dbReference>
<dbReference type="GO" id="GO:0006046">
    <property type="term" value="P:N-acetylglucosamine catabolic process"/>
    <property type="evidence" value="ECO:0007669"/>
    <property type="project" value="UniProtKB-UniRule"/>
</dbReference>
<feature type="domain" description="Glucosamine/galactosamine-6-phosphate isomerase" evidence="5">
    <location>
        <begin position="11"/>
        <end position="224"/>
    </location>
</feature>
<dbReference type="Pfam" id="PF01182">
    <property type="entry name" value="Glucosamine_iso"/>
    <property type="match status" value="1"/>
</dbReference>
<evidence type="ECO:0000256" key="4">
    <source>
        <dbReference type="HAMAP-Rule" id="MF_01241"/>
    </source>
</evidence>
<evidence type="ECO:0000259" key="5">
    <source>
        <dbReference type="Pfam" id="PF01182"/>
    </source>
</evidence>
<dbReference type="PANTHER" id="PTHR11280:SF5">
    <property type="entry name" value="GLUCOSAMINE-6-PHOSPHATE ISOMERASE"/>
    <property type="match status" value="1"/>
</dbReference>
<dbReference type="Gene3D" id="3.40.50.1360">
    <property type="match status" value="1"/>
</dbReference>
<dbReference type="SUPFAM" id="SSF100950">
    <property type="entry name" value="NagB/RpiA/CoA transferase-like"/>
    <property type="match status" value="1"/>
</dbReference>
<dbReference type="FunFam" id="3.40.50.1360:FF:000003">
    <property type="entry name" value="Glucosamine-6-phosphate deaminase"/>
    <property type="match status" value="1"/>
</dbReference>
<dbReference type="InterPro" id="IPR018321">
    <property type="entry name" value="Glucosamine6P_isomerase_CS"/>
</dbReference>
<sequence>MHCIVASDYEDMSRKAADMITKQIQMKPACRLGLATGSTPLGTYANLVADYQRGAISFADVTTFNLDEYRGLDGTHQQSYRYFMNKHLFDLVDIDKNRTHVPDGSNDDAHAVCINYEQDIDATGGIDLQLLGIGHNGHIGFNEPNDAFPVLTHLVDLTQSTITANSRLFDSTEEVPRQAYTMGIGTIMKARKVLLIASGADKARIIADAVAGPVTPQVPASILQLHPHATVLIDKEAAALIADSPVAAH</sequence>
<dbReference type="KEGG" id="ccu:Ccur_06760"/>
<dbReference type="GO" id="GO:0042802">
    <property type="term" value="F:identical protein binding"/>
    <property type="evidence" value="ECO:0007669"/>
    <property type="project" value="TreeGrafter"/>
</dbReference>
<comment type="pathway">
    <text evidence="4">Amino-sugar metabolism; N-acetylneuraminate degradation; D-fructose 6-phosphate from N-acetylneuraminate: step 5/5.</text>
</comment>
<gene>
    <name evidence="4" type="primary">nagB</name>
    <name evidence="6" type="ordered locus">Ccur_06760</name>
</gene>